<dbReference type="RefSeq" id="WP_103896406.1">
    <property type="nucleotide sequence ID" value="NZ_FNUK01000019.1"/>
</dbReference>
<sequence length="87" mass="9377">MLKIIFSTFLVVFLAELGDKTQLVTMLLSSKSTSKIPVFLGASLALISTTLIGVLCGSFVEKYIPQNVLNLVSGIAFILIGIIIIFK</sequence>
<keyword evidence="4 6" id="KW-1133">Transmembrane helix</keyword>
<keyword evidence="5 6" id="KW-0472">Membrane</keyword>
<comment type="similarity">
    <text evidence="2 6">Belongs to the GDT1 family.</text>
</comment>
<reference evidence="8" key="1">
    <citation type="submission" date="2016-10" db="EMBL/GenBank/DDBJ databases">
        <authorList>
            <person name="Varghese N."/>
            <person name="Submissions S."/>
        </authorList>
    </citation>
    <scope>NUCLEOTIDE SEQUENCE [LARGE SCALE GENOMIC DNA]</scope>
    <source>
        <strain evidence="8">DSM 5463</strain>
    </source>
</reference>
<feature type="transmembrane region" description="Helical" evidence="6">
    <location>
        <begin position="68"/>
        <end position="86"/>
    </location>
</feature>
<evidence type="ECO:0000256" key="1">
    <source>
        <dbReference type="ARBA" id="ARBA00004141"/>
    </source>
</evidence>
<dbReference type="PANTHER" id="PTHR12608">
    <property type="entry name" value="TRANSMEMBRANE PROTEIN HTP-1 RELATED"/>
    <property type="match status" value="1"/>
</dbReference>
<dbReference type="EMBL" id="FNUK01000019">
    <property type="protein sequence ID" value="SEF98284.1"/>
    <property type="molecule type" value="Genomic_DNA"/>
</dbReference>
<evidence type="ECO:0000313" key="7">
    <source>
        <dbReference type="EMBL" id="SEF98284.1"/>
    </source>
</evidence>
<dbReference type="InterPro" id="IPR001727">
    <property type="entry name" value="GDT1-like"/>
</dbReference>
<dbReference type="PANTHER" id="PTHR12608:SF1">
    <property type="entry name" value="TRANSMEMBRANE PROTEIN 165"/>
    <property type="match status" value="1"/>
</dbReference>
<evidence type="ECO:0000256" key="4">
    <source>
        <dbReference type="ARBA" id="ARBA00022989"/>
    </source>
</evidence>
<keyword evidence="3 6" id="KW-0812">Transmembrane</keyword>
<evidence type="ECO:0000256" key="6">
    <source>
        <dbReference type="RuleBase" id="RU365102"/>
    </source>
</evidence>
<dbReference type="AlphaFoldDB" id="A0A1H5WFP0"/>
<comment type="caution">
    <text evidence="6">Lacks conserved residue(s) required for the propagation of feature annotation.</text>
</comment>
<name>A0A1H5WFP0_9CLOT</name>
<accession>A0A1H5WFP0</accession>
<protein>
    <recommendedName>
        <fullName evidence="6">GDT1 family protein</fullName>
    </recommendedName>
</protein>
<dbReference type="GO" id="GO:0046873">
    <property type="term" value="F:metal ion transmembrane transporter activity"/>
    <property type="evidence" value="ECO:0007669"/>
    <property type="project" value="InterPro"/>
</dbReference>
<keyword evidence="8" id="KW-1185">Reference proteome</keyword>
<evidence type="ECO:0000313" key="8">
    <source>
        <dbReference type="Proteomes" id="UP000242850"/>
    </source>
</evidence>
<organism evidence="7 8">
    <name type="scientific">Caloramator fervidus</name>
    <dbReference type="NCBI Taxonomy" id="29344"/>
    <lineage>
        <taxon>Bacteria</taxon>
        <taxon>Bacillati</taxon>
        <taxon>Bacillota</taxon>
        <taxon>Clostridia</taxon>
        <taxon>Eubacteriales</taxon>
        <taxon>Clostridiaceae</taxon>
        <taxon>Caloramator</taxon>
    </lineage>
</organism>
<dbReference type="GO" id="GO:0016020">
    <property type="term" value="C:membrane"/>
    <property type="evidence" value="ECO:0007669"/>
    <property type="project" value="UniProtKB-SubCell"/>
</dbReference>
<feature type="transmembrane region" description="Helical" evidence="6">
    <location>
        <begin position="36"/>
        <end position="56"/>
    </location>
</feature>
<evidence type="ECO:0000256" key="5">
    <source>
        <dbReference type="ARBA" id="ARBA00023136"/>
    </source>
</evidence>
<proteinExistence type="inferred from homology"/>
<gene>
    <name evidence="7" type="ORF">SAMN05660865_01465</name>
</gene>
<evidence type="ECO:0000256" key="3">
    <source>
        <dbReference type="ARBA" id="ARBA00022692"/>
    </source>
</evidence>
<dbReference type="Pfam" id="PF01169">
    <property type="entry name" value="GDT1"/>
    <property type="match status" value="1"/>
</dbReference>
<dbReference type="OrthoDB" id="9801356at2"/>
<comment type="subcellular location">
    <subcellularLocation>
        <location evidence="1 6">Membrane</location>
        <topology evidence="1 6">Multi-pass membrane protein</topology>
    </subcellularLocation>
</comment>
<evidence type="ECO:0000256" key="2">
    <source>
        <dbReference type="ARBA" id="ARBA00009190"/>
    </source>
</evidence>
<dbReference type="Proteomes" id="UP000242850">
    <property type="component" value="Unassembled WGS sequence"/>
</dbReference>